<organism evidence="2 3">
    <name type="scientific">Microthyrium microscopicum</name>
    <dbReference type="NCBI Taxonomy" id="703497"/>
    <lineage>
        <taxon>Eukaryota</taxon>
        <taxon>Fungi</taxon>
        <taxon>Dikarya</taxon>
        <taxon>Ascomycota</taxon>
        <taxon>Pezizomycotina</taxon>
        <taxon>Dothideomycetes</taxon>
        <taxon>Dothideomycetes incertae sedis</taxon>
        <taxon>Microthyriales</taxon>
        <taxon>Microthyriaceae</taxon>
        <taxon>Microthyrium</taxon>
    </lineage>
</organism>
<gene>
    <name evidence="2" type="ORF">BT63DRAFT_422093</name>
</gene>
<reference evidence="2" key="1">
    <citation type="journal article" date="2020" name="Stud. Mycol.">
        <title>101 Dothideomycetes genomes: a test case for predicting lifestyles and emergence of pathogens.</title>
        <authorList>
            <person name="Haridas S."/>
            <person name="Albert R."/>
            <person name="Binder M."/>
            <person name="Bloem J."/>
            <person name="Labutti K."/>
            <person name="Salamov A."/>
            <person name="Andreopoulos B."/>
            <person name="Baker S."/>
            <person name="Barry K."/>
            <person name="Bills G."/>
            <person name="Bluhm B."/>
            <person name="Cannon C."/>
            <person name="Castanera R."/>
            <person name="Culley D."/>
            <person name="Daum C."/>
            <person name="Ezra D."/>
            <person name="Gonzalez J."/>
            <person name="Henrissat B."/>
            <person name="Kuo A."/>
            <person name="Liang C."/>
            <person name="Lipzen A."/>
            <person name="Lutzoni F."/>
            <person name="Magnuson J."/>
            <person name="Mondo S."/>
            <person name="Nolan M."/>
            <person name="Ohm R."/>
            <person name="Pangilinan J."/>
            <person name="Park H.-J."/>
            <person name="Ramirez L."/>
            <person name="Alfaro M."/>
            <person name="Sun H."/>
            <person name="Tritt A."/>
            <person name="Yoshinaga Y."/>
            <person name="Zwiers L.-H."/>
            <person name="Turgeon B."/>
            <person name="Goodwin S."/>
            <person name="Spatafora J."/>
            <person name="Crous P."/>
            <person name="Grigoriev I."/>
        </authorList>
    </citation>
    <scope>NUCLEOTIDE SEQUENCE</scope>
    <source>
        <strain evidence="2">CBS 115976</strain>
    </source>
</reference>
<feature type="coiled-coil region" evidence="1">
    <location>
        <begin position="76"/>
        <end position="103"/>
    </location>
</feature>
<feature type="non-terminal residue" evidence="2">
    <location>
        <position position="165"/>
    </location>
</feature>
<proteinExistence type="predicted"/>
<evidence type="ECO:0000256" key="1">
    <source>
        <dbReference type="SAM" id="Coils"/>
    </source>
</evidence>
<keyword evidence="3" id="KW-1185">Reference proteome</keyword>
<evidence type="ECO:0000313" key="3">
    <source>
        <dbReference type="Proteomes" id="UP000799302"/>
    </source>
</evidence>
<accession>A0A6A6USR4</accession>
<protein>
    <submittedName>
        <fullName evidence="2">Uncharacterized protein</fullName>
    </submittedName>
</protein>
<sequence length="165" mass="18260">MERIKQLEEDLQKSSAQNQDLLTEVATLKAGGLQSFDLSATGGKSLLETLQDLVASNSQQYAQSTQSTNKAISAAEAAYQGRLEALKNEIAELQLKLKQEKESSFLAQKEWEQAFTTMSNVHDVMSDKCVELLAFKDRCLANIAFLQEALTARESLIALMREDAL</sequence>
<evidence type="ECO:0000313" key="2">
    <source>
        <dbReference type="EMBL" id="KAF2673994.1"/>
    </source>
</evidence>
<dbReference type="EMBL" id="MU004231">
    <property type="protein sequence ID" value="KAF2673994.1"/>
    <property type="molecule type" value="Genomic_DNA"/>
</dbReference>
<dbReference type="Proteomes" id="UP000799302">
    <property type="component" value="Unassembled WGS sequence"/>
</dbReference>
<dbReference type="AlphaFoldDB" id="A0A6A6USR4"/>
<keyword evidence="1" id="KW-0175">Coiled coil</keyword>
<name>A0A6A6USR4_9PEZI</name>